<dbReference type="AlphaFoldDB" id="A0A6L2J6K2"/>
<name>A0A6L2J6K2_TANCI</name>
<comment type="caution">
    <text evidence="1">The sequence shown here is derived from an EMBL/GenBank/DDBJ whole genome shotgun (WGS) entry which is preliminary data.</text>
</comment>
<reference evidence="1" key="1">
    <citation type="journal article" date="2019" name="Sci. Rep.">
        <title>Draft genome of Tanacetum cinerariifolium, the natural source of mosquito coil.</title>
        <authorList>
            <person name="Yamashiro T."/>
            <person name="Shiraishi A."/>
            <person name="Satake H."/>
            <person name="Nakayama K."/>
        </authorList>
    </citation>
    <scope>NUCLEOTIDE SEQUENCE</scope>
</reference>
<gene>
    <name evidence="1" type="ORF">Tci_004489</name>
</gene>
<evidence type="ECO:0008006" key="2">
    <source>
        <dbReference type="Google" id="ProtNLM"/>
    </source>
</evidence>
<evidence type="ECO:0000313" key="1">
    <source>
        <dbReference type="EMBL" id="GEU32511.1"/>
    </source>
</evidence>
<protein>
    <recommendedName>
        <fullName evidence="2">Retrovirus-related Pol polyprotein from transposon TNT 1-94</fullName>
    </recommendedName>
</protein>
<dbReference type="EMBL" id="BKCJ010000363">
    <property type="protein sequence ID" value="GEU32511.1"/>
    <property type="molecule type" value="Genomic_DNA"/>
</dbReference>
<sequence length="272" mass="31504">MSTLAEFMIVAGADNRPLMLDKPQYEFWKIRMESTFKTYEELSDKEKLQADCDLKATNIFLQRLPLDVYILVNHHKIKKAIRDRVKLLMQGTSLSMQERECKLYDEFDKFSYVKGILWKPILLFPELRVMVPLSNLTTALAVVRNGAPKMKGLLSSSFMSKITKSTGAIVLMVERNRGEHLIRRFLQQDLPTEEAETESNIWDDGSEDDIGDEEEKYSFVNKCLSFQEEPIVLVEEELCLVYETDNEEKESMPVYDTDTEDVIEEEEGFVGK</sequence>
<proteinExistence type="predicted"/>
<organism evidence="1">
    <name type="scientific">Tanacetum cinerariifolium</name>
    <name type="common">Dalmatian daisy</name>
    <name type="synonym">Chrysanthemum cinerariifolium</name>
    <dbReference type="NCBI Taxonomy" id="118510"/>
    <lineage>
        <taxon>Eukaryota</taxon>
        <taxon>Viridiplantae</taxon>
        <taxon>Streptophyta</taxon>
        <taxon>Embryophyta</taxon>
        <taxon>Tracheophyta</taxon>
        <taxon>Spermatophyta</taxon>
        <taxon>Magnoliopsida</taxon>
        <taxon>eudicotyledons</taxon>
        <taxon>Gunneridae</taxon>
        <taxon>Pentapetalae</taxon>
        <taxon>asterids</taxon>
        <taxon>campanulids</taxon>
        <taxon>Asterales</taxon>
        <taxon>Asteraceae</taxon>
        <taxon>Asteroideae</taxon>
        <taxon>Anthemideae</taxon>
        <taxon>Anthemidinae</taxon>
        <taxon>Tanacetum</taxon>
    </lineage>
</organism>
<accession>A0A6L2J6K2</accession>